<sequence>MRIATVILAGGAGVRIGGDKPLRLLGGRPLIAHVTDRCAAPIWINAADPRLADYGPLVPDLAAPGEGPLVGVWSVLRRAEAEGVDAVLTVPADTPFLPRDLGERLLAALGDRAAAVAVTPDGWQPACAVWRRGLAPVIADFLAAGRWSLAGALRAVGAVPLAFSADEAPLFFNINTPADLAEAEERLDHGQD</sequence>
<evidence type="ECO:0000256" key="2">
    <source>
        <dbReference type="ARBA" id="ARBA00022679"/>
    </source>
</evidence>
<comment type="function">
    <text evidence="8">Transfers a GMP moiety from GTP to Mo-molybdopterin (Mo-MPT) cofactor (Moco or molybdenum cofactor) to form Mo-molybdopterin guanine dinucleotide (Mo-MGD) cofactor.</text>
</comment>
<dbReference type="HAMAP" id="MF_00316">
    <property type="entry name" value="MobA"/>
    <property type="match status" value="1"/>
</dbReference>
<keyword evidence="7 8" id="KW-0501">Molybdenum cofactor biosynthesis</keyword>
<evidence type="ECO:0000313" key="11">
    <source>
        <dbReference type="Proteomes" id="UP000216361"/>
    </source>
</evidence>
<evidence type="ECO:0000256" key="7">
    <source>
        <dbReference type="ARBA" id="ARBA00023150"/>
    </source>
</evidence>
<accession>A0A255XVJ7</accession>
<feature type="binding site" evidence="8">
    <location>
        <position position="60"/>
    </location>
    <ligand>
        <name>GTP</name>
        <dbReference type="ChEBI" id="CHEBI:37565"/>
    </ligand>
</feature>
<evidence type="ECO:0000256" key="4">
    <source>
        <dbReference type="ARBA" id="ARBA00022741"/>
    </source>
</evidence>
<dbReference type="InterPro" id="IPR013482">
    <property type="entry name" value="Molybde_CF_guanTrfase"/>
</dbReference>
<dbReference type="OrthoDB" id="9788394at2"/>
<keyword evidence="11" id="KW-1185">Reference proteome</keyword>
<evidence type="ECO:0000256" key="1">
    <source>
        <dbReference type="ARBA" id="ARBA00022490"/>
    </source>
</evidence>
<dbReference type="InterPro" id="IPR025877">
    <property type="entry name" value="MobA-like_NTP_Trfase"/>
</dbReference>
<gene>
    <name evidence="8" type="primary">mobA</name>
    <name evidence="10" type="ORF">CHR90_04860</name>
</gene>
<dbReference type="Pfam" id="PF12804">
    <property type="entry name" value="NTP_transf_3"/>
    <property type="match status" value="1"/>
</dbReference>
<keyword evidence="5 8" id="KW-0460">Magnesium</keyword>
<dbReference type="GO" id="GO:0006777">
    <property type="term" value="P:Mo-molybdopterin cofactor biosynthetic process"/>
    <property type="evidence" value="ECO:0007669"/>
    <property type="project" value="UniProtKB-KW"/>
</dbReference>
<feature type="binding site" evidence="8">
    <location>
        <position position="20"/>
    </location>
    <ligand>
        <name>GTP</name>
        <dbReference type="ChEBI" id="CHEBI:37565"/>
    </ligand>
</feature>
<feature type="binding site" evidence="8">
    <location>
        <begin position="8"/>
        <end position="10"/>
    </location>
    <ligand>
        <name>GTP</name>
        <dbReference type="ChEBI" id="CHEBI:37565"/>
    </ligand>
</feature>
<comment type="catalytic activity">
    <reaction evidence="8">
        <text>Mo-molybdopterin + GTP + H(+) = Mo-molybdopterin guanine dinucleotide + diphosphate</text>
        <dbReference type="Rhea" id="RHEA:34243"/>
        <dbReference type="ChEBI" id="CHEBI:15378"/>
        <dbReference type="ChEBI" id="CHEBI:33019"/>
        <dbReference type="ChEBI" id="CHEBI:37565"/>
        <dbReference type="ChEBI" id="CHEBI:71302"/>
        <dbReference type="ChEBI" id="CHEBI:71310"/>
        <dbReference type="EC" id="2.7.7.77"/>
    </reaction>
</comment>
<organism evidence="10 11">
    <name type="scientific">Elstera cyanobacteriorum</name>
    <dbReference type="NCBI Taxonomy" id="2022747"/>
    <lineage>
        <taxon>Bacteria</taxon>
        <taxon>Pseudomonadati</taxon>
        <taxon>Pseudomonadota</taxon>
        <taxon>Alphaproteobacteria</taxon>
        <taxon>Rhodospirillales</taxon>
        <taxon>Rhodospirillaceae</taxon>
        <taxon>Elstera</taxon>
    </lineage>
</organism>
<comment type="domain">
    <text evidence="8">The N-terminal domain determines nucleotide recognition and specific binding, while the C-terminal domain determines the specific binding to the target protein.</text>
</comment>
<comment type="caution">
    <text evidence="10">The sequence shown here is derived from an EMBL/GenBank/DDBJ whole genome shotgun (WGS) entry which is preliminary data.</text>
</comment>
<comment type="similarity">
    <text evidence="8">Belongs to the MobA family.</text>
</comment>
<comment type="subunit">
    <text evidence="8">Monomer.</text>
</comment>
<dbReference type="PANTHER" id="PTHR19136:SF81">
    <property type="entry name" value="MOLYBDENUM COFACTOR GUANYLYLTRANSFERASE"/>
    <property type="match status" value="1"/>
</dbReference>
<evidence type="ECO:0000259" key="9">
    <source>
        <dbReference type="Pfam" id="PF12804"/>
    </source>
</evidence>
<dbReference type="PANTHER" id="PTHR19136">
    <property type="entry name" value="MOLYBDENUM COFACTOR GUANYLYLTRANSFERASE"/>
    <property type="match status" value="1"/>
</dbReference>
<evidence type="ECO:0000256" key="5">
    <source>
        <dbReference type="ARBA" id="ARBA00022842"/>
    </source>
</evidence>
<dbReference type="CDD" id="cd02503">
    <property type="entry name" value="MobA"/>
    <property type="match status" value="1"/>
</dbReference>
<keyword evidence="6 8" id="KW-0342">GTP-binding</keyword>
<keyword evidence="1 8" id="KW-0963">Cytoplasm</keyword>
<feature type="domain" description="MobA-like NTP transferase" evidence="9">
    <location>
        <begin position="6"/>
        <end position="150"/>
    </location>
</feature>
<dbReference type="Proteomes" id="UP000216361">
    <property type="component" value="Unassembled WGS sequence"/>
</dbReference>
<dbReference type="AlphaFoldDB" id="A0A255XVJ7"/>
<dbReference type="InterPro" id="IPR029044">
    <property type="entry name" value="Nucleotide-diphossugar_trans"/>
</dbReference>
<dbReference type="GO" id="GO:0061603">
    <property type="term" value="F:molybdenum cofactor guanylyltransferase activity"/>
    <property type="evidence" value="ECO:0007669"/>
    <property type="project" value="UniProtKB-EC"/>
</dbReference>
<comment type="subcellular location">
    <subcellularLocation>
        <location evidence="8">Cytoplasm</location>
    </subcellularLocation>
</comment>
<feature type="binding site" evidence="8">
    <location>
        <position position="93"/>
    </location>
    <ligand>
        <name>GTP</name>
        <dbReference type="ChEBI" id="CHEBI:37565"/>
    </ligand>
</feature>
<dbReference type="SUPFAM" id="SSF53448">
    <property type="entry name" value="Nucleotide-diphospho-sugar transferases"/>
    <property type="match status" value="1"/>
</dbReference>
<feature type="binding site" evidence="8">
    <location>
        <position position="45"/>
    </location>
    <ligand>
        <name>GTP</name>
        <dbReference type="ChEBI" id="CHEBI:37565"/>
    </ligand>
</feature>
<keyword evidence="3 8" id="KW-0479">Metal-binding</keyword>
<proteinExistence type="inferred from homology"/>
<reference evidence="10 11" key="1">
    <citation type="submission" date="2017-07" db="EMBL/GenBank/DDBJ databases">
        <title>Elstera cyanobacteriorum sp. nov., a novel bacterium isolated from cyanobacterial aggregates in a eutrophic lake.</title>
        <authorList>
            <person name="Cai H."/>
        </authorList>
    </citation>
    <scope>NUCLEOTIDE SEQUENCE [LARGE SCALE GENOMIC DNA]</scope>
    <source>
        <strain evidence="10 11">TH019</strain>
    </source>
</reference>
<evidence type="ECO:0000256" key="3">
    <source>
        <dbReference type="ARBA" id="ARBA00022723"/>
    </source>
</evidence>
<evidence type="ECO:0000256" key="8">
    <source>
        <dbReference type="HAMAP-Rule" id="MF_00316"/>
    </source>
</evidence>
<comment type="cofactor">
    <cofactor evidence="8">
        <name>Mg(2+)</name>
        <dbReference type="ChEBI" id="CHEBI:18420"/>
    </cofactor>
</comment>
<feature type="binding site" evidence="8">
    <location>
        <position position="93"/>
    </location>
    <ligand>
        <name>Mg(2+)</name>
        <dbReference type="ChEBI" id="CHEBI:18420"/>
    </ligand>
</feature>
<dbReference type="GO" id="GO:0046872">
    <property type="term" value="F:metal ion binding"/>
    <property type="evidence" value="ECO:0007669"/>
    <property type="project" value="UniProtKB-KW"/>
</dbReference>
<dbReference type="RefSeq" id="WP_094407867.1">
    <property type="nucleotide sequence ID" value="NZ_BMJZ01000008.1"/>
</dbReference>
<dbReference type="GO" id="GO:0005525">
    <property type="term" value="F:GTP binding"/>
    <property type="evidence" value="ECO:0007669"/>
    <property type="project" value="UniProtKB-UniRule"/>
</dbReference>
<dbReference type="GO" id="GO:0005737">
    <property type="term" value="C:cytoplasm"/>
    <property type="evidence" value="ECO:0007669"/>
    <property type="project" value="UniProtKB-SubCell"/>
</dbReference>
<protein>
    <recommendedName>
        <fullName evidence="8">Molybdenum cofactor guanylyltransferase</fullName>
        <shortName evidence="8">MoCo guanylyltransferase</shortName>
        <ecNumber evidence="8">2.7.7.77</ecNumber>
    </recommendedName>
    <alternativeName>
        <fullName evidence="8">GTP:molybdopterin guanylyltransferase</fullName>
    </alternativeName>
    <alternativeName>
        <fullName evidence="8">Mo-MPT guanylyltransferase</fullName>
    </alternativeName>
    <alternativeName>
        <fullName evidence="8">Molybdopterin guanylyltransferase</fullName>
    </alternativeName>
    <alternativeName>
        <fullName evidence="8">Molybdopterin-guanine dinucleotide synthase</fullName>
        <shortName evidence="8">MGD synthase</shortName>
    </alternativeName>
</protein>
<name>A0A255XVJ7_9PROT</name>
<evidence type="ECO:0000313" key="10">
    <source>
        <dbReference type="EMBL" id="OYQ20404.1"/>
    </source>
</evidence>
<dbReference type="EMBL" id="NOXS01000028">
    <property type="protein sequence ID" value="OYQ20404.1"/>
    <property type="molecule type" value="Genomic_DNA"/>
</dbReference>
<keyword evidence="4 8" id="KW-0547">Nucleotide-binding</keyword>
<keyword evidence="2 8" id="KW-0808">Transferase</keyword>
<dbReference type="EC" id="2.7.7.77" evidence="8"/>
<dbReference type="Gene3D" id="3.90.550.10">
    <property type="entry name" value="Spore Coat Polysaccharide Biosynthesis Protein SpsA, Chain A"/>
    <property type="match status" value="1"/>
</dbReference>
<evidence type="ECO:0000256" key="6">
    <source>
        <dbReference type="ARBA" id="ARBA00023134"/>
    </source>
</evidence>